<proteinExistence type="predicted"/>
<reference evidence="1" key="1">
    <citation type="submission" date="2014-09" db="EMBL/GenBank/DDBJ databases">
        <authorList>
            <person name="Magalhaes I.L.F."/>
            <person name="Oliveira U."/>
            <person name="Santos F.R."/>
            <person name="Vidigal T.H.D.A."/>
            <person name="Brescovit A.D."/>
            <person name="Santos A.J."/>
        </authorList>
    </citation>
    <scope>NUCLEOTIDE SEQUENCE</scope>
    <source>
        <tissue evidence="1">Shoot tissue taken approximately 20 cm above the soil surface</tissue>
    </source>
</reference>
<accession>A0A0A8YMI3</accession>
<protein>
    <submittedName>
        <fullName evidence="1">Uncharacterized protein</fullName>
    </submittedName>
</protein>
<name>A0A0A8YMI3_ARUDO</name>
<dbReference type="AlphaFoldDB" id="A0A0A8YMI3"/>
<organism evidence="1">
    <name type="scientific">Arundo donax</name>
    <name type="common">Giant reed</name>
    <name type="synonym">Donax arundinaceus</name>
    <dbReference type="NCBI Taxonomy" id="35708"/>
    <lineage>
        <taxon>Eukaryota</taxon>
        <taxon>Viridiplantae</taxon>
        <taxon>Streptophyta</taxon>
        <taxon>Embryophyta</taxon>
        <taxon>Tracheophyta</taxon>
        <taxon>Spermatophyta</taxon>
        <taxon>Magnoliopsida</taxon>
        <taxon>Liliopsida</taxon>
        <taxon>Poales</taxon>
        <taxon>Poaceae</taxon>
        <taxon>PACMAD clade</taxon>
        <taxon>Arundinoideae</taxon>
        <taxon>Arundineae</taxon>
        <taxon>Arundo</taxon>
    </lineage>
</organism>
<sequence>MVAVVEAHEEILWVMFHHREVPLQDPELGAEGVLHRGAGEPRSCATGADGDGVVGEDGEVALELCRVVYDSGALPGSVGCISRAPRHGGVLKRGKLCL</sequence>
<dbReference type="EMBL" id="GBRH01271107">
    <property type="protein sequence ID" value="JAD26788.1"/>
    <property type="molecule type" value="Transcribed_RNA"/>
</dbReference>
<reference evidence="1" key="2">
    <citation type="journal article" date="2015" name="Data Brief">
        <title>Shoot transcriptome of the giant reed, Arundo donax.</title>
        <authorList>
            <person name="Barrero R.A."/>
            <person name="Guerrero F.D."/>
            <person name="Moolhuijzen P."/>
            <person name="Goolsby J.A."/>
            <person name="Tidwell J."/>
            <person name="Bellgard S.E."/>
            <person name="Bellgard M.I."/>
        </authorList>
    </citation>
    <scope>NUCLEOTIDE SEQUENCE</scope>
    <source>
        <tissue evidence="1">Shoot tissue taken approximately 20 cm above the soil surface</tissue>
    </source>
</reference>
<evidence type="ECO:0000313" key="1">
    <source>
        <dbReference type="EMBL" id="JAD26788.1"/>
    </source>
</evidence>